<reference evidence="3" key="1">
    <citation type="journal article" date="2012" name="Nat. Biotechnol.">
        <title>Reference genome sequence of the model plant Setaria.</title>
        <authorList>
            <person name="Bennetzen J.L."/>
            <person name="Schmutz J."/>
            <person name="Wang H."/>
            <person name="Percifield R."/>
            <person name="Hawkins J."/>
            <person name="Pontaroli A.C."/>
            <person name="Estep M."/>
            <person name="Feng L."/>
            <person name="Vaughn J.N."/>
            <person name="Grimwood J."/>
            <person name="Jenkins J."/>
            <person name="Barry K."/>
            <person name="Lindquist E."/>
            <person name="Hellsten U."/>
            <person name="Deshpande S."/>
            <person name="Wang X."/>
            <person name="Wu X."/>
            <person name="Mitros T."/>
            <person name="Triplett J."/>
            <person name="Yang X."/>
            <person name="Ye C.Y."/>
            <person name="Mauro-Herrera M."/>
            <person name="Wang L."/>
            <person name="Li P."/>
            <person name="Sharma M."/>
            <person name="Sharma R."/>
            <person name="Ronald P.C."/>
            <person name="Panaud O."/>
            <person name="Kellogg E.A."/>
            <person name="Brutnell T.P."/>
            <person name="Doust A.N."/>
            <person name="Tuskan G.A."/>
            <person name="Rokhsar D."/>
            <person name="Devos K.M."/>
        </authorList>
    </citation>
    <scope>NUCLEOTIDE SEQUENCE [LARGE SCALE GENOMIC DNA]</scope>
    <source>
        <strain evidence="3">cv. Yugu1</strain>
    </source>
</reference>
<keyword evidence="1" id="KW-0812">Transmembrane</keyword>
<keyword evidence="3" id="KW-1185">Reference proteome</keyword>
<dbReference type="AlphaFoldDB" id="K3ZPJ7"/>
<dbReference type="EnsemblPlants" id="KQK95921">
    <property type="protein sequence ID" value="KQK95921"/>
    <property type="gene ID" value="SETIT_028527mg"/>
</dbReference>
<dbReference type="HOGENOM" id="CLU_3385670_0_0_1"/>
<accession>K3ZPJ7</accession>
<evidence type="ECO:0000313" key="3">
    <source>
        <dbReference type="Proteomes" id="UP000004995"/>
    </source>
</evidence>
<organism evidence="2 3">
    <name type="scientific">Setaria italica</name>
    <name type="common">Foxtail millet</name>
    <name type="synonym">Panicum italicum</name>
    <dbReference type="NCBI Taxonomy" id="4555"/>
    <lineage>
        <taxon>Eukaryota</taxon>
        <taxon>Viridiplantae</taxon>
        <taxon>Streptophyta</taxon>
        <taxon>Embryophyta</taxon>
        <taxon>Tracheophyta</taxon>
        <taxon>Spermatophyta</taxon>
        <taxon>Magnoliopsida</taxon>
        <taxon>Liliopsida</taxon>
        <taxon>Poales</taxon>
        <taxon>Poaceae</taxon>
        <taxon>PACMAD clade</taxon>
        <taxon>Panicoideae</taxon>
        <taxon>Panicodae</taxon>
        <taxon>Paniceae</taxon>
        <taxon>Cenchrinae</taxon>
        <taxon>Setaria</taxon>
    </lineage>
</organism>
<dbReference type="InParanoid" id="K3ZPJ7"/>
<protein>
    <submittedName>
        <fullName evidence="2">Uncharacterized protein</fullName>
    </submittedName>
</protein>
<proteinExistence type="predicted"/>
<keyword evidence="1" id="KW-1133">Transmembrane helix</keyword>
<name>K3ZPJ7_SETIT</name>
<evidence type="ECO:0000313" key="2">
    <source>
        <dbReference type="EnsemblPlants" id="KQK95921"/>
    </source>
</evidence>
<reference evidence="2" key="2">
    <citation type="submission" date="2018-08" db="UniProtKB">
        <authorList>
            <consortium name="EnsemblPlants"/>
        </authorList>
    </citation>
    <scope>IDENTIFICATION</scope>
    <source>
        <strain evidence="2">Yugu1</strain>
    </source>
</reference>
<dbReference type="Gramene" id="KQK95921">
    <property type="protein sequence ID" value="KQK95921"/>
    <property type="gene ID" value="SETIT_028527mg"/>
</dbReference>
<evidence type="ECO:0000256" key="1">
    <source>
        <dbReference type="SAM" id="Phobius"/>
    </source>
</evidence>
<feature type="transmembrane region" description="Helical" evidence="1">
    <location>
        <begin position="15"/>
        <end position="32"/>
    </location>
</feature>
<keyword evidence="1" id="KW-0472">Membrane</keyword>
<sequence length="33" mass="3910">MHAEGWSVPLEQQFFMTYSFWLLSLVSLVSLVY</sequence>
<dbReference type="EMBL" id="AGNK02005250">
    <property type="status" value="NOT_ANNOTATED_CDS"/>
    <property type="molecule type" value="Genomic_DNA"/>
</dbReference>
<dbReference type="Proteomes" id="UP000004995">
    <property type="component" value="Unassembled WGS sequence"/>
</dbReference>